<evidence type="ECO:0000256" key="1">
    <source>
        <dbReference type="SAM" id="MobiDB-lite"/>
    </source>
</evidence>
<organism evidence="2">
    <name type="scientific">Kitasatospora camelliae</name>
    <dbReference type="NCBI Taxonomy" id="3156397"/>
    <lineage>
        <taxon>Bacteria</taxon>
        <taxon>Bacillati</taxon>
        <taxon>Actinomycetota</taxon>
        <taxon>Actinomycetes</taxon>
        <taxon>Kitasatosporales</taxon>
        <taxon>Streptomycetaceae</taxon>
        <taxon>Kitasatospora</taxon>
    </lineage>
</organism>
<sequence length="54" mass="5883">MVEQQPRPCPACGGQQGTEKTRHSVDLDADGRQVHRQHTYWSPCTTCGGTGLSL</sequence>
<feature type="compositionally biased region" description="Basic and acidic residues" evidence="1">
    <location>
        <begin position="19"/>
        <end position="32"/>
    </location>
</feature>
<dbReference type="RefSeq" id="WP_354639416.1">
    <property type="nucleotide sequence ID" value="NZ_CP159872.1"/>
</dbReference>
<evidence type="ECO:0000313" key="2">
    <source>
        <dbReference type="EMBL" id="XCM79057.1"/>
    </source>
</evidence>
<protein>
    <submittedName>
        <fullName evidence="2">Uncharacterized protein</fullName>
    </submittedName>
</protein>
<dbReference type="AlphaFoldDB" id="A0AAU8JT95"/>
<feature type="region of interest" description="Disordered" evidence="1">
    <location>
        <begin position="1"/>
        <end position="32"/>
    </location>
</feature>
<accession>A0AAU8JT95</accession>
<dbReference type="EMBL" id="CP159872">
    <property type="protein sequence ID" value="XCM79057.1"/>
    <property type="molecule type" value="Genomic_DNA"/>
</dbReference>
<dbReference type="KEGG" id="kcm:ABWK59_09025"/>
<gene>
    <name evidence="2" type="ORF">ABWK59_09025</name>
</gene>
<reference evidence="2" key="1">
    <citation type="submission" date="2024-06" db="EMBL/GenBank/DDBJ databases">
        <title>The genome sequences of Kitasatospora sp. strain HUAS MG31.</title>
        <authorList>
            <person name="Mo P."/>
        </authorList>
    </citation>
    <scope>NUCLEOTIDE SEQUENCE</scope>
    <source>
        <strain evidence="2">HUAS MG31</strain>
    </source>
</reference>
<name>A0AAU8JT95_9ACTN</name>
<proteinExistence type="predicted"/>